<dbReference type="Pfam" id="PF01569">
    <property type="entry name" value="PAP2"/>
    <property type="match status" value="1"/>
</dbReference>
<proteinExistence type="predicted"/>
<evidence type="ECO:0000256" key="1">
    <source>
        <dbReference type="SAM" id="Phobius"/>
    </source>
</evidence>
<feature type="transmembrane region" description="Helical" evidence="1">
    <location>
        <begin position="160"/>
        <end position="180"/>
    </location>
</feature>
<sequence length="219" mass="24210">MGLLEASSSSKWRWWTSISLLVIFVALAVSVKLQSGFVTCIDKGLAAMFVGWQTSSKTALFVVISKFGSPVVATIAALALILWLWWQRERIAAGISFLIYFGGNAIALLVKYMVGRVRPTHELVADSGFSFPSGHMFSSTLLILLLLLVLSHYLKFKPQLFATIIAVIWLVILMIARVYLRNHFATDVVGSVLLAGGWLLLSQQLITEVIKRIPSLQQS</sequence>
<keyword evidence="1" id="KW-0472">Membrane</keyword>
<dbReference type="PANTHER" id="PTHR14969:SF13">
    <property type="entry name" value="AT30094P"/>
    <property type="match status" value="1"/>
</dbReference>
<dbReference type="RefSeq" id="WP_161002775.1">
    <property type="nucleotide sequence ID" value="NZ_WEZQ01000001.1"/>
</dbReference>
<comment type="caution">
    <text evidence="3">The sequence shown here is derived from an EMBL/GenBank/DDBJ whole genome shotgun (WGS) entry which is preliminary data.</text>
</comment>
<feature type="transmembrane region" description="Helical" evidence="1">
    <location>
        <begin position="134"/>
        <end position="153"/>
    </location>
</feature>
<dbReference type="InterPro" id="IPR036938">
    <property type="entry name" value="PAP2/HPO_sf"/>
</dbReference>
<feature type="transmembrane region" description="Helical" evidence="1">
    <location>
        <begin position="12"/>
        <end position="33"/>
    </location>
</feature>
<keyword evidence="1" id="KW-0812">Transmembrane</keyword>
<evidence type="ECO:0000259" key="2">
    <source>
        <dbReference type="SMART" id="SM00014"/>
    </source>
</evidence>
<accession>A0A6N9HZP6</accession>
<dbReference type="SUPFAM" id="SSF48317">
    <property type="entry name" value="Acid phosphatase/Vanadium-dependent haloperoxidase"/>
    <property type="match status" value="1"/>
</dbReference>
<keyword evidence="1" id="KW-1133">Transmembrane helix</keyword>
<dbReference type="Proteomes" id="UP000449209">
    <property type="component" value="Unassembled WGS sequence"/>
</dbReference>
<dbReference type="EMBL" id="WEZQ01000001">
    <property type="protein sequence ID" value="MYV16175.1"/>
    <property type="molecule type" value="Genomic_DNA"/>
</dbReference>
<dbReference type="CDD" id="cd03392">
    <property type="entry name" value="PAP2_like_2"/>
    <property type="match status" value="1"/>
</dbReference>
<reference evidence="3 4" key="1">
    <citation type="journal article" date="2019" name="Appl. Environ. Microbiol.">
        <title>Genetic determinants of hydroxycinnamic acid metabolism in heterofermentative lactobacilli.</title>
        <authorList>
            <person name="Gaur G."/>
            <person name="Oh J.H."/>
            <person name="Filannino P."/>
            <person name="Gobbetti M."/>
            <person name="van Pijkeren J.P."/>
            <person name="Ganzle M.G."/>
        </authorList>
    </citation>
    <scope>NUCLEOTIDE SEQUENCE [LARGE SCALE GENOMIC DNA]</scope>
    <source>
        <strain evidence="3 4">C5</strain>
    </source>
</reference>
<dbReference type="Gene3D" id="1.20.144.10">
    <property type="entry name" value="Phosphatidic acid phosphatase type 2/haloperoxidase"/>
    <property type="match status" value="1"/>
</dbReference>
<evidence type="ECO:0000313" key="4">
    <source>
        <dbReference type="Proteomes" id="UP000449209"/>
    </source>
</evidence>
<feature type="transmembrane region" description="Helical" evidence="1">
    <location>
        <begin position="93"/>
        <end position="114"/>
    </location>
</feature>
<dbReference type="SMART" id="SM00014">
    <property type="entry name" value="acidPPc"/>
    <property type="match status" value="1"/>
</dbReference>
<dbReference type="PANTHER" id="PTHR14969">
    <property type="entry name" value="SPHINGOSINE-1-PHOSPHATE PHOSPHOHYDROLASE"/>
    <property type="match status" value="1"/>
</dbReference>
<name>A0A6N9HZP6_9LACO</name>
<feature type="transmembrane region" description="Helical" evidence="1">
    <location>
        <begin position="70"/>
        <end position="86"/>
    </location>
</feature>
<protein>
    <submittedName>
        <fullName evidence="3">Phosphatase PAP2 family protein</fullName>
    </submittedName>
</protein>
<gene>
    <name evidence="3" type="ORF">GB993_01355</name>
</gene>
<dbReference type="InterPro" id="IPR000326">
    <property type="entry name" value="PAP2/HPO"/>
</dbReference>
<organism evidence="3 4">
    <name type="scientific">Furfurilactobacillus milii</name>
    <dbReference type="NCBI Taxonomy" id="2888272"/>
    <lineage>
        <taxon>Bacteria</taxon>
        <taxon>Bacillati</taxon>
        <taxon>Bacillota</taxon>
        <taxon>Bacilli</taxon>
        <taxon>Lactobacillales</taxon>
        <taxon>Lactobacillaceae</taxon>
        <taxon>Furfurilactobacillus</taxon>
    </lineage>
</organism>
<evidence type="ECO:0000313" key="3">
    <source>
        <dbReference type="EMBL" id="MYV16175.1"/>
    </source>
</evidence>
<dbReference type="OrthoDB" id="9789113at2"/>
<feature type="domain" description="Phosphatidic acid phosphatase type 2/haloperoxidase" evidence="2">
    <location>
        <begin position="92"/>
        <end position="203"/>
    </location>
</feature>
<dbReference type="AlphaFoldDB" id="A0A6N9HZP6"/>